<sequence length="269" mass="29364">MSDRTIILISGSNTGLGFETAKSLLASSSSKYTIVVCSRSPDRAKEAARELSKGDEHLAVPLQLDLQSDDSIAAAQAFLQARFGKLDVLINNAGINNEGFTAPTDVASRRIRYAQTWDINFSGTHLLTEALMPLLFRSNDARVLFIGSSMGSLQEMKDGKPLQQQPIVPASGWPKESLGMNMPAYRGSKAAITMLMLEWARVLKGDKVKVWAVCPGWLATALGEADPEQMRSFGALDPKTGADFLRDVVEGKRDKDEAQFVNLQGFLPW</sequence>
<evidence type="ECO:0000256" key="1">
    <source>
        <dbReference type="ARBA" id="ARBA00006484"/>
    </source>
</evidence>
<gene>
    <name evidence="2" type="ORF">FA10DRAFT_264102</name>
</gene>
<dbReference type="GO" id="GO:0019748">
    <property type="term" value="P:secondary metabolic process"/>
    <property type="evidence" value="ECO:0007669"/>
    <property type="project" value="TreeGrafter"/>
</dbReference>
<dbReference type="Gene3D" id="3.40.50.720">
    <property type="entry name" value="NAD(P)-binding Rossmann-like Domain"/>
    <property type="match status" value="1"/>
</dbReference>
<dbReference type="AlphaFoldDB" id="A0A316YXH6"/>
<dbReference type="GO" id="GO:0005737">
    <property type="term" value="C:cytoplasm"/>
    <property type="evidence" value="ECO:0007669"/>
    <property type="project" value="TreeGrafter"/>
</dbReference>
<dbReference type="PANTHER" id="PTHR43544">
    <property type="entry name" value="SHORT-CHAIN DEHYDROGENASE/REDUCTASE"/>
    <property type="match status" value="1"/>
</dbReference>
<proteinExistence type="inferred from homology"/>
<dbReference type="InParanoid" id="A0A316YXH6"/>
<dbReference type="SUPFAM" id="SSF51735">
    <property type="entry name" value="NAD(P)-binding Rossmann-fold domains"/>
    <property type="match status" value="1"/>
</dbReference>
<accession>A0A316YXH6</accession>
<comment type="similarity">
    <text evidence="1">Belongs to the short-chain dehydrogenases/reductases (SDR) family.</text>
</comment>
<evidence type="ECO:0000313" key="2">
    <source>
        <dbReference type="EMBL" id="PWN93454.1"/>
    </source>
</evidence>
<dbReference type="EMBL" id="KZ819634">
    <property type="protein sequence ID" value="PWN93454.1"/>
    <property type="molecule type" value="Genomic_DNA"/>
</dbReference>
<reference evidence="2 3" key="1">
    <citation type="journal article" date="2018" name="Mol. Biol. Evol.">
        <title>Broad Genomic Sampling Reveals a Smut Pathogenic Ancestry of the Fungal Clade Ustilaginomycotina.</title>
        <authorList>
            <person name="Kijpornyongpan T."/>
            <person name="Mondo S.J."/>
            <person name="Barry K."/>
            <person name="Sandor L."/>
            <person name="Lee J."/>
            <person name="Lipzen A."/>
            <person name="Pangilinan J."/>
            <person name="LaButti K."/>
            <person name="Hainaut M."/>
            <person name="Henrissat B."/>
            <person name="Grigoriev I.V."/>
            <person name="Spatafora J.W."/>
            <person name="Aime M.C."/>
        </authorList>
    </citation>
    <scope>NUCLEOTIDE SEQUENCE [LARGE SCALE GENOMIC DNA]</scope>
    <source>
        <strain evidence="2 3">MCA 4198</strain>
    </source>
</reference>
<dbReference type="Pfam" id="PF00106">
    <property type="entry name" value="adh_short"/>
    <property type="match status" value="2"/>
</dbReference>
<dbReference type="GO" id="GO:0016491">
    <property type="term" value="F:oxidoreductase activity"/>
    <property type="evidence" value="ECO:0007669"/>
    <property type="project" value="TreeGrafter"/>
</dbReference>
<keyword evidence="3" id="KW-1185">Reference proteome</keyword>
<dbReference type="PRINTS" id="PR00081">
    <property type="entry name" value="GDHRDH"/>
</dbReference>
<dbReference type="GeneID" id="37042431"/>
<name>A0A316YXH6_9BASI</name>
<evidence type="ECO:0000313" key="3">
    <source>
        <dbReference type="Proteomes" id="UP000245768"/>
    </source>
</evidence>
<organism evidence="2 3">
    <name type="scientific">Acaromyces ingoldii</name>
    <dbReference type="NCBI Taxonomy" id="215250"/>
    <lineage>
        <taxon>Eukaryota</taxon>
        <taxon>Fungi</taxon>
        <taxon>Dikarya</taxon>
        <taxon>Basidiomycota</taxon>
        <taxon>Ustilaginomycotina</taxon>
        <taxon>Exobasidiomycetes</taxon>
        <taxon>Exobasidiales</taxon>
        <taxon>Cryptobasidiaceae</taxon>
        <taxon>Acaromyces</taxon>
    </lineage>
</organism>
<dbReference type="InterPro" id="IPR002347">
    <property type="entry name" value="SDR_fam"/>
</dbReference>
<dbReference type="RefSeq" id="XP_025380652.1">
    <property type="nucleotide sequence ID" value="XM_025520515.1"/>
</dbReference>
<dbReference type="OrthoDB" id="9876299at2759"/>
<dbReference type="InterPro" id="IPR036291">
    <property type="entry name" value="NAD(P)-bd_dom_sf"/>
</dbReference>
<dbReference type="InterPro" id="IPR051468">
    <property type="entry name" value="Fungal_SecMetab_SDRs"/>
</dbReference>
<dbReference type="Proteomes" id="UP000245768">
    <property type="component" value="Unassembled WGS sequence"/>
</dbReference>
<dbReference type="STRING" id="215250.A0A316YXH6"/>
<protein>
    <submittedName>
        <fullName evidence="2">Putative short chain dehydrogenase</fullName>
    </submittedName>
</protein>
<dbReference type="PANTHER" id="PTHR43544:SF32">
    <property type="entry name" value="CHAIN DEHYDROGENASE, PUTATIVE (AFU_ORTHOLOGUE AFUA_5G01530)-RELATED"/>
    <property type="match status" value="1"/>
</dbReference>